<evidence type="ECO:0000259" key="1">
    <source>
        <dbReference type="Pfam" id="PF06202"/>
    </source>
</evidence>
<reference evidence="3" key="1">
    <citation type="submission" date="2020-10" db="EMBL/GenBank/DDBJ databases">
        <authorList>
            <person name="Castelo-Branco R."/>
            <person name="Eusebio N."/>
            <person name="Adriana R."/>
            <person name="Vieira A."/>
            <person name="Brugerolle De Fraissinette N."/>
            <person name="Rezende De Castro R."/>
            <person name="Schneider M.P."/>
            <person name="Vasconcelos V."/>
            <person name="Leao P.N."/>
        </authorList>
    </citation>
    <scope>NUCLEOTIDE SEQUENCE</scope>
    <source>
        <strain evidence="3">LEGE 11480</strain>
    </source>
</reference>
<dbReference type="Pfam" id="PF12439">
    <property type="entry name" value="GDE_N"/>
    <property type="match status" value="1"/>
</dbReference>
<dbReference type="InterPro" id="IPR024742">
    <property type="entry name" value="Glycogen_debranch_N"/>
</dbReference>
<name>A0A928Z261_9CYAN</name>
<organism evidence="3 4">
    <name type="scientific">Romeriopsis navalis LEGE 11480</name>
    <dbReference type="NCBI Taxonomy" id="2777977"/>
    <lineage>
        <taxon>Bacteria</taxon>
        <taxon>Bacillati</taxon>
        <taxon>Cyanobacteriota</taxon>
        <taxon>Cyanophyceae</taxon>
        <taxon>Leptolyngbyales</taxon>
        <taxon>Leptolyngbyaceae</taxon>
        <taxon>Romeriopsis</taxon>
        <taxon>Romeriopsis navalis</taxon>
    </lineage>
</organism>
<evidence type="ECO:0000259" key="2">
    <source>
        <dbReference type="Pfam" id="PF12439"/>
    </source>
</evidence>
<evidence type="ECO:0000313" key="3">
    <source>
        <dbReference type="EMBL" id="MBE9028712.1"/>
    </source>
</evidence>
<dbReference type="PANTHER" id="PTHR10569:SF2">
    <property type="entry name" value="GLYCOGEN DEBRANCHING ENZYME"/>
    <property type="match status" value="1"/>
</dbReference>
<dbReference type="PANTHER" id="PTHR10569">
    <property type="entry name" value="GLYCOGEN DEBRANCHING ENZYME"/>
    <property type="match status" value="1"/>
</dbReference>
<accession>A0A928Z261</accession>
<dbReference type="GO" id="GO:0004135">
    <property type="term" value="F:amylo-alpha-1,6-glucosidase activity"/>
    <property type="evidence" value="ECO:0007669"/>
    <property type="project" value="InterPro"/>
</dbReference>
<protein>
    <submittedName>
        <fullName evidence="3">Glycogen debranching enzyme family protein</fullName>
    </submittedName>
</protein>
<sequence>MTIQFGREICGDLAIAQSREWLVANGIGGYASGTVAGGLNRRYHGLLVGALQPPLGRTLLVSKLDAIVEYADRIYPLSTNHWSTGITEPHGYRHIEQFRLAGSVPVWTYALGDAQLSKRIWMQPKANTTYVQYQLQRASQPIYLSLKALVNYRDYHSQTQASDWQMQVTALKQGICVQAFPTATPIYLFSDRGQFQPQHDWYQGFDLLMERYRGLPDQDDHLYAADLTVELAPGESLLIAASTEAHPVLDGAVAWSDYQRSEQQLREHSLNLSSQHRQTEPEWIQQLVLAAAQFIVDRPLTHVPDGKTIIAGYPWFGDWGRDTMISLPGLTIAAGRPEIARTIIRTFARYLDQGMLPNLFPDAGETPEYNTVDAILWYFEAIRAYNAATGDDDLLQAIWPALNEVIDWHRRGTRYNIHLDTDGLIYAGETGAQLTWMDAKVGDWVVTPRIGKPIEISALWYNALRSMAQFAQQLGKPADDYQRLAAQTRLGFQRFWQAEQGYCYDVLDGPEGNDDALRPNQIFAVSLPFAVGRVALFNPTQQQSIVDICARSLLTSHGLRSLSPEHPQYVGQYGGNPLQRDGAYHQGTTWGWLIGPYVQAHWHVYGDAAYGKTVLQTLAQHLQAGCVGSLSEVFDGDPPFTPRGCFAQAWTVAEVLRVWRLLADR</sequence>
<proteinExistence type="predicted"/>
<feature type="domain" description="Glycogen debranching enzyme C-terminal" evidence="1">
    <location>
        <begin position="290"/>
        <end position="657"/>
    </location>
</feature>
<dbReference type="AlphaFoldDB" id="A0A928Z261"/>
<dbReference type="Proteomes" id="UP000625316">
    <property type="component" value="Unassembled WGS sequence"/>
</dbReference>
<dbReference type="InterPro" id="IPR010401">
    <property type="entry name" value="AGL/Gdb1"/>
</dbReference>
<dbReference type="InterPro" id="IPR012341">
    <property type="entry name" value="6hp_glycosidase-like_sf"/>
</dbReference>
<dbReference type="InterPro" id="IPR032790">
    <property type="entry name" value="GDE_C"/>
</dbReference>
<keyword evidence="4" id="KW-1185">Reference proteome</keyword>
<dbReference type="RefSeq" id="WP_264323536.1">
    <property type="nucleotide sequence ID" value="NZ_JADEXQ010000006.1"/>
</dbReference>
<dbReference type="GO" id="GO:0005980">
    <property type="term" value="P:glycogen catabolic process"/>
    <property type="evidence" value="ECO:0007669"/>
    <property type="project" value="InterPro"/>
</dbReference>
<dbReference type="Gene3D" id="1.50.10.10">
    <property type="match status" value="1"/>
</dbReference>
<comment type="caution">
    <text evidence="3">The sequence shown here is derived from an EMBL/GenBank/DDBJ whole genome shotgun (WGS) entry which is preliminary data.</text>
</comment>
<dbReference type="NCBIfam" id="TIGR01561">
    <property type="entry name" value="gde_arch"/>
    <property type="match status" value="1"/>
</dbReference>
<dbReference type="SUPFAM" id="SSF48208">
    <property type="entry name" value="Six-hairpin glycosidases"/>
    <property type="match status" value="1"/>
</dbReference>
<gene>
    <name evidence="3" type="ORF">IQ266_02930</name>
</gene>
<dbReference type="FunFam" id="1.50.10.10:FF:000073">
    <property type="entry name" value="Glycogen debranching enzyme, hypothetical (TreX-like)"/>
    <property type="match status" value="1"/>
</dbReference>
<dbReference type="InterPro" id="IPR008928">
    <property type="entry name" value="6-hairpin_glycosidase_sf"/>
</dbReference>
<dbReference type="Pfam" id="PF06202">
    <property type="entry name" value="GDE_C"/>
    <property type="match status" value="1"/>
</dbReference>
<dbReference type="InterPro" id="IPR006451">
    <property type="entry name" value="Glycogen_debranch_arc"/>
</dbReference>
<evidence type="ECO:0000313" key="4">
    <source>
        <dbReference type="Proteomes" id="UP000625316"/>
    </source>
</evidence>
<dbReference type="EMBL" id="JADEXQ010000006">
    <property type="protein sequence ID" value="MBE9028712.1"/>
    <property type="molecule type" value="Genomic_DNA"/>
</dbReference>
<feature type="domain" description="Glycogen debranching enzyme bacterial and archaeal type N-terminal" evidence="2">
    <location>
        <begin position="19"/>
        <end position="237"/>
    </location>
</feature>
<dbReference type="GO" id="GO:0004134">
    <property type="term" value="F:4-alpha-glucanotransferase activity"/>
    <property type="evidence" value="ECO:0007669"/>
    <property type="project" value="InterPro"/>
</dbReference>